<proteinExistence type="predicted"/>
<evidence type="ECO:0000313" key="2">
    <source>
        <dbReference type="Proteomes" id="UP000789366"/>
    </source>
</evidence>
<dbReference type="Proteomes" id="UP000789366">
    <property type="component" value="Unassembled WGS sequence"/>
</dbReference>
<gene>
    <name evidence="1" type="ORF">SPELUC_LOCUS4330</name>
</gene>
<dbReference type="EMBL" id="CAJVPW010003827">
    <property type="protein sequence ID" value="CAG8530207.1"/>
    <property type="molecule type" value="Genomic_DNA"/>
</dbReference>
<comment type="caution">
    <text evidence="1">The sequence shown here is derived from an EMBL/GenBank/DDBJ whole genome shotgun (WGS) entry which is preliminary data.</text>
</comment>
<sequence length="123" mass="14386">MQLYELVEELIKVFELFNQATEVFSDEKYSMLSIVYPIIEVLKFDFAIDPSLPFAKDDNFIEEYVFIQTYCSPDITSTNHYFASIFDNNDNDENDRPLGNELDKYLNTNKVPIVSQTTQSLSW</sequence>
<name>A0ACA9LJF7_9GLOM</name>
<evidence type="ECO:0000313" key="1">
    <source>
        <dbReference type="EMBL" id="CAG8530207.1"/>
    </source>
</evidence>
<reference evidence="1" key="1">
    <citation type="submission" date="2021-06" db="EMBL/GenBank/DDBJ databases">
        <authorList>
            <person name="Kallberg Y."/>
            <person name="Tangrot J."/>
            <person name="Rosling A."/>
        </authorList>
    </citation>
    <scope>NUCLEOTIDE SEQUENCE</scope>
    <source>
        <strain evidence="1">28 12/20/2015</strain>
    </source>
</reference>
<organism evidence="1 2">
    <name type="scientific">Cetraspora pellucida</name>
    <dbReference type="NCBI Taxonomy" id="1433469"/>
    <lineage>
        <taxon>Eukaryota</taxon>
        <taxon>Fungi</taxon>
        <taxon>Fungi incertae sedis</taxon>
        <taxon>Mucoromycota</taxon>
        <taxon>Glomeromycotina</taxon>
        <taxon>Glomeromycetes</taxon>
        <taxon>Diversisporales</taxon>
        <taxon>Gigasporaceae</taxon>
        <taxon>Cetraspora</taxon>
    </lineage>
</organism>
<protein>
    <submittedName>
        <fullName evidence="1">6765_t:CDS:1</fullName>
    </submittedName>
</protein>
<accession>A0ACA9LJF7</accession>
<keyword evidence="2" id="KW-1185">Reference proteome</keyword>